<keyword evidence="1" id="KW-0472">Membrane</keyword>
<dbReference type="EMBL" id="LT934116">
    <property type="protein sequence ID" value="VAH85655.1"/>
    <property type="molecule type" value="Genomic_DNA"/>
</dbReference>
<dbReference type="Proteomes" id="UP000324705">
    <property type="component" value="Chromosome 3B"/>
</dbReference>
<proteinExistence type="predicted"/>
<dbReference type="Gramene" id="TRITD3Bv1G269040.1">
    <property type="protein sequence ID" value="TRITD3Bv1G269040.1"/>
    <property type="gene ID" value="TRITD3Bv1G269040"/>
</dbReference>
<feature type="transmembrane region" description="Helical" evidence="1">
    <location>
        <begin position="49"/>
        <end position="69"/>
    </location>
</feature>
<keyword evidence="3" id="KW-1185">Reference proteome</keyword>
<evidence type="ECO:0000256" key="1">
    <source>
        <dbReference type="SAM" id="Phobius"/>
    </source>
</evidence>
<accession>A0A9R1QY41</accession>
<sequence length="103" mass="12290">MAYSLYCQCCCWMWMATVCCIREHWLLLHRRRTPWHCSRFCLQPRRKGIWSGMIGGTTMQTAILLWVTIRTDWSKEVEEAHKRLNKWDDTKKQPLLTAATDNS</sequence>
<keyword evidence="1" id="KW-1133">Transmembrane helix</keyword>
<evidence type="ECO:0008006" key="4">
    <source>
        <dbReference type="Google" id="ProtNLM"/>
    </source>
</evidence>
<evidence type="ECO:0000313" key="3">
    <source>
        <dbReference type="Proteomes" id="UP000324705"/>
    </source>
</evidence>
<reference evidence="2 3" key="1">
    <citation type="submission" date="2017-09" db="EMBL/GenBank/DDBJ databases">
        <authorList>
            <consortium name="International Durum Wheat Genome Sequencing Consortium (IDWGSC)"/>
            <person name="Milanesi L."/>
        </authorList>
    </citation>
    <scope>NUCLEOTIDE SEQUENCE [LARGE SCALE GENOMIC DNA]</scope>
    <source>
        <strain evidence="3">cv. Svevo</strain>
    </source>
</reference>
<gene>
    <name evidence="2" type="ORF">TRITD_3Bv1G269040</name>
</gene>
<keyword evidence="1" id="KW-0812">Transmembrane</keyword>
<evidence type="ECO:0000313" key="2">
    <source>
        <dbReference type="EMBL" id="VAH85655.1"/>
    </source>
</evidence>
<protein>
    <recommendedName>
        <fullName evidence="4">Protein DETOXIFICATION</fullName>
    </recommendedName>
</protein>
<dbReference type="AlphaFoldDB" id="A0A9R1QY41"/>
<organism evidence="2 3">
    <name type="scientific">Triticum turgidum subsp. durum</name>
    <name type="common">Durum wheat</name>
    <name type="synonym">Triticum durum</name>
    <dbReference type="NCBI Taxonomy" id="4567"/>
    <lineage>
        <taxon>Eukaryota</taxon>
        <taxon>Viridiplantae</taxon>
        <taxon>Streptophyta</taxon>
        <taxon>Embryophyta</taxon>
        <taxon>Tracheophyta</taxon>
        <taxon>Spermatophyta</taxon>
        <taxon>Magnoliopsida</taxon>
        <taxon>Liliopsida</taxon>
        <taxon>Poales</taxon>
        <taxon>Poaceae</taxon>
        <taxon>BOP clade</taxon>
        <taxon>Pooideae</taxon>
        <taxon>Triticodae</taxon>
        <taxon>Triticeae</taxon>
        <taxon>Triticinae</taxon>
        <taxon>Triticum</taxon>
    </lineage>
</organism>
<name>A0A9R1QY41_TRITD</name>